<evidence type="ECO:0000256" key="1">
    <source>
        <dbReference type="SAM" id="MobiDB-lite"/>
    </source>
</evidence>
<protein>
    <submittedName>
        <fullName evidence="2">Uncharacterized protein</fullName>
    </submittedName>
</protein>
<gene>
    <name evidence="2" type="ORF">BDZ94DRAFT_1241713</name>
</gene>
<dbReference type="Proteomes" id="UP000807353">
    <property type="component" value="Unassembled WGS sequence"/>
</dbReference>
<feature type="region of interest" description="Disordered" evidence="1">
    <location>
        <begin position="76"/>
        <end position="103"/>
    </location>
</feature>
<dbReference type="AlphaFoldDB" id="A0A9P6CBM2"/>
<dbReference type="EMBL" id="MU150448">
    <property type="protein sequence ID" value="KAF9456190.1"/>
    <property type="molecule type" value="Genomic_DNA"/>
</dbReference>
<organism evidence="2 3">
    <name type="scientific">Collybia nuda</name>
    <dbReference type="NCBI Taxonomy" id="64659"/>
    <lineage>
        <taxon>Eukaryota</taxon>
        <taxon>Fungi</taxon>
        <taxon>Dikarya</taxon>
        <taxon>Basidiomycota</taxon>
        <taxon>Agaricomycotina</taxon>
        <taxon>Agaricomycetes</taxon>
        <taxon>Agaricomycetidae</taxon>
        <taxon>Agaricales</taxon>
        <taxon>Tricholomatineae</taxon>
        <taxon>Clitocybaceae</taxon>
        <taxon>Collybia</taxon>
    </lineage>
</organism>
<sequence length="103" mass="10592">MSRQQKAGGHWVGGVGRHCAPHSMVAVLVGLWQLVAPFASEWCMGGVGAVSGGKWWMLQEVVKVGLGISGGGVRAGPTGNVPSGPPPFYLPSPHHPTGLTSLN</sequence>
<keyword evidence="3" id="KW-1185">Reference proteome</keyword>
<name>A0A9P6CBM2_9AGAR</name>
<comment type="caution">
    <text evidence="2">The sequence shown here is derived from an EMBL/GenBank/DDBJ whole genome shotgun (WGS) entry which is preliminary data.</text>
</comment>
<proteinExistence type="predicted"/>
<reference evidence="2" key="1">
    <citation type="submission" date="2020-11" db="EMBL/GenBank/DDBJ databases">
        <authorList>
            <consortium name="DOE Joint Genome Institute"/>
            <person name="Ahrendt S."/>
            <person name="Riley R."/>
            <person name="Andreopoulos W."/>
            <person name="Labutti K."/>
            <person name="Pangilinan J."/>
            <person name="Ruiz-Duenas F.J."/>
            <person name="Barrasa J.M."/>
            <person name="Sanchez-Garcia M."/>
            <person name="Camarero S."/>
            <person name="Miyauchi S."/>
            <person name="Serrano A."/>
            <person name="Linde D."/>
            <person name="Babiker R."/>
            <person name="Drula E."/>
            <person name="Ayuso-Fernandez I."/>
            <person name="Pacheco R."/>
            <person name="Padilla G."/>
            <person name="Ferreira P."/>
            <person name="Barriuso J."/>
            <person name="Kellner H."/>
            <person name="Castanera R."/>
            <person name="Alfaro M."/>
            <person name="Ramirez L."/>
            <person name="Pisabarro A.G."/>
            <person name="Kuo A."/>
            <person name="Tritt A."/>
            <person name="Lipzen A."/>
            <person name="He G."/>
            <person name="Yan M."/>
            <person name="Ng V."/>
            <person name="Cullen D."/>
            <person name="Martin F."/>
            <person name="Rosso M.-N."/>
            <person name="Henrissat B."/>
            <person name="Hibbett D."/>
            <person name="Martinez A.T."/>
            <person name="Grigoriev I.V."/>
        </authorList>
    </citation>
    <scope>NUCLEOTIDE SEQUENCE</scope>
    <source>
        <strain evidence="2">CBS 247.69</strain>
    </source>
</reference>
<evidence type="ECO:0000313" key="3">
    <source>
        <dbReference type="Proteomes" id="UP000807353"/>
    </source>
</evidence>
<feature type="compositionally biased region" description="Pro residues" evidence="1">
    <location>
        <begin position="83"/>
        <end position="94"/>
    </location>
</feature>
<accession>A0A9P6CBM2</accession>
<evidence type="ECO:0000313" key="2">
    <source>
        <dbReference type="EMBL" id="KAF9456190.1"/>
    </source>
</evidence>